<organism evidence="1 2">
    <name type="scientific">Nocardia otitidiscaviarum</name>
    <dbReference type="NCBI Taxonomy" id="1823"/>
    <lineage>
        <taxon>Bacteria</taxon>
        <taxon>Bacillati</taxon>
        <taxon>Actinomycetota</taxon>
        <taxon>Actinomycetes</taxon>
        <taxon>Mycobacteriales</taxon>
        <taxon>Nocardiaceae</taxon>
        <taxon>Nocardia</taxon>
    </lineage>
</organism>
<evidence type="ECO:0000313" key="2">
    <source>
        <dbReference type="Proteomes" id="UP000255467"/>
    </source>
</evidence>
<gene>
    <name evidence="1" type="ORF">NCTC1934_01113</name>
</gene>
<keyword evidence="2" id="KW-1185">Reference proteome</keyword>
<proteinExistence type="predicted"/>
<reference evidence="1 2" key="1">
    <citation type="submission" date="2018-06" db="EMBL/GenBank/DDBJ databases">
        <authorList>
            <consortium name="Pathogen Informatics"/>
            <person name="Doyle S."/>
        </authorList>
    </citation>
    <scope>NUCLEOTIDE SEQUENCE [LARGE SCALE GENOMIC DNA]</scope>
    <source>
        <strain evidence="1 2">NCTC1934</strain>
    </source>
</reference>
<dbReference type="Proteomes" id="UP000255467">
    <property type="component" value="Unassembled WGS sequence"/>
</dbReference>
<protein>
    <submittedName>
        <fullName evidence="1">Uncharacterized protein</fullName>
    </submittedName>
</protein>
<accession>A0A378Y8W1</accession>
<dbReference type="EMBL" id="UGRY01000002">
    <property type="protein sequence ID" value="SUA73666.1"/>
    <property type="molecule type" value="Genomic_DNA"/>
</dbReference>
<evidence type="ECO:0000313" key="1">
    <source>
        <dbReference type="EMBL" id="SUA73666.1"/>
    </source>
</evidence>
<dbReference type="AlphaFoldDB" id="A0A378Y8W1"/>
<name>A0A378Y8W1_9NOCA</name>
<sequence length="186" mass="20103">MSIVVDQPQGSAALSSDGAGTPNVRLAAVMGGLRLSNHGLARRMRDASRLDGGKPLSTTNTHIAKYVAGIHRPTPRTCQVMLNVLSQLANNSFAPADIGYPDVVLEFDPEAKDLSGVFFPPRFTFAGVCIWCHRRGCNDRRCRDRHRAVEWAVCSLCDGAALECTCTFGMVAITPTLVTTVKEVSR</sequence>
<dbReference type="RefSeq" id="WP_157533785.1">
    <property type="nucleotide sequence ID" value="NZ_UGRY01000002.1"/>
</dbReference>